<proteinExistence type="predicted"/>
<dbReference type="SMART" id="SM01037">
    <property type="entry name" value="Bet_v_1"/>
    <property type="match status" value="1"/>
</dbReference>
<reference evidence="2" key="2">
    <citation type="submission" date="2020-07" db="EMBL/GenBank/DDBJ databases">
        <authorList>
            <person name="Vera ALvarez R."/>
            <person name="Arias-Moreno D.M."/>
            <person name="Jimenez-Jacinto V."/>
            <person name="Jimenez-Bremont J.F."/>
            <person name="Swaminathan K."/>
            <person name="Moose S.P."/>
            <person name="Guerrero-Gonzalez M.L."/>
            <person name="Marino-Ramirez L."/>
            <person name="Landsman D."/>
            <person name="Rodriguez-Kessler M."/>
            <person name="Delgado-Sanchez P."/>
        </authorList>
    </citation>
    <scope>NUCLEOTIDE SEQUENCE</scope>
    <source>
        <tissue evidence="2">Cladode</tissue>
    </source>
</reference>
<dbReference type="InterPro" id="IPR000916">
    <property type="entry name" value="Bet_v_I/MLP"/>
</dbReference>
<evidence type="ECO:0000313" key="2">
    <source>
        <dbReference type="EMBL" id="MBA4651412.1"/>
    </source>
</evidence>
<accession>A0A7C8ZTL0</accession>
<dbReference type="SUPFAM" id="SSF55961">
    <property type="entry name" value="Bet v1-like"/>
    <property type="match status" value="1"/>
</dbReference>
<dbReference type="EMBL" id="GISG01169849">
    <property type="protein sequence ID" value="MBA4651413.1"/>
    <property type="molecule type" value="Transcribed_RNA"/>
</dbReference>
<name>A0A7C8ZTL0_OPUST</name>
<feature type="domain" description="Bet v I/Major latex protein" evidence="1">
    <location>
        <begin position="2"/>
        <end position="150"/>
    </location>
</feature>
<dbReference type="Pfam" id="PF00407">
    <property type="entry name" value="Bet_v_1"/>
    <property type="match status" value="1"/>
</dbReference>
<dbReference type="CDD" id="cd07816">
    <property type="entry name" value="Bet_v1-like"/>
    <property type="match status" value="1"/>
</dbReference>
<sequence length="150" mass="16942">MGIRGKLEVEVDIKSSGDLFHELFGSRPHEISNISPEKVHTCDLHEGEFGKTGSIIGWHYTLGGKKGFVKHNVEIDEENKLLRFNTIGGDLLNDYKSIIAICHVIPKGEVTSVKWILEFEKLHDDGPYPTKELDFLIALTRDIEAHHLKV</sequence>
<dbReference type="GO" id="GO:0006952">
    <property type="term" value="P:defense response"/>
    <property type="evidence" value="ECO:0007669"/>
    <property type="project" value="InterPro"/>
</dbReference>
<evidence type="ECO:0000259" key="1">
    <source>
        <dbReference type="SMART" id="SM01037"/>
    </source>
</evidence>
<dbReference type="Gene3D" id="3.30.530.20">
    <property type="match status" value="1"/>
</dbReference>
<protein>
    <recommendedName>
        <fullName evidence="1">Bet v I/Major latex protein domain-containing protein</fullName>
    </recommendedName>
</protein>
<dbReference type="InterPro" id="IPR051761">
    <property type="entry name" value="MLP-like_ligand-binding"/>
</dbReference>
<dbReference type="InterPro" id="IPR023393">
    <property type="entry name" value="START-like_dom_sf"/>
</dbReference>
<dbReference type="AlphaFoldDB" id="A0A7C8ZTL0"/>
<dbReference type="PANTHER" id="PTHR31907">
    <property type="entry name" value="MLP-LIKE PROTEIN 423"/>
    <property type="match status" value="1"/>
</dbReference>
<organism evidence="2">
    <name type="scientific">Opuntia streptacantha</name>
    <name type="common">Prickly pear cactus</name>
    <name type="synonym">Opuntia cardona</name>
    <dbReference type="NCBI Taxonomy" id="393608"/>
    <lineage>
        <taxon>Eukaryota</taxon>
        <taxon>Viridiplantae</taxon>
        <taxon>Streptophyta</taxon>
        <taxon>Embryophyta</taxon>
        <taxon>Tracheophyta</taxon>
        <taxon>Spermatophyta</taxon>
        <taxon>Magnoliopsida</taxon>
        <taxon>eudicotyledons</taxon>
        <taxon>Gunneridae</taxon>
        <taxon>Pentapetalae</taxon>
        <taxon>Caryophyllales</taxon>
        <taxon>Cactineae</taxon>
        <taxon>Cactaceae</taxon>
        <taxon>Opuntioideae</taxon>
        <taxon>Opuntia</taxon>
    </lineage>
</organism>
<dbReference type="EMBL" id="GISG01169848">
    <property type="protein sequence ID" value="MBA4651412.1"/>
    <property type="molecule type" value="Transcribed_RNA"/>
</dbReference>
<reference evidence="2" key="1">
    <citation type="journal article" date="2013" name="J. Plant Res.">
        <title>Effect of fungi and light on seed germination of three Opuntia species from semiarid lands of central Mexico.</title>
        <authorList>
            <person name="Delgado-Sanchez P."/>
            <person name="Jimenez-Bremont J.F."/>
            <person name="Guerrero-Gonzalez Mde L."/>
            <person name="Flores J."/>
        </authorList>
    </citation>
    <scope>NUCLEOTIDE SEQUENCE</scope>
    <source>
        <tissue evidence="2">Cladode</tissue>
    </source>
</reference>